<evidence type="ECO:0000313" key="2">
    <source>
        <dbReference type="Proteomes" id="UP000076858"/>
    </source>
</evidence>
<keyword evidence="2" id="KW-1185">Reference proteome</keyword>
<dbReference type="AlphaFoldDB" id="A0A0P5VGX9"/>
<organism evidence="1 2">
    <name type="scientific">Daphnia magna</name>
    <dbReference type="NCBI Taxonomy" id="35525"/>
    <lineage>
        <taxon>Eukaryota</taxon>
        <taxon>Metazoa</taxon>
        <taxon>Ecdysozoa</taxon>
        <taxon>Arthropoda</taxon>
        <taxon>Crustacea</taxon>
        <taxon>Branchiopoda</taxon>
        <taxon>Diplostraca</taxon>
        <taxon>Cladocera</taxon>
        <taxon>Anomopoda</taxon>
        <taxon>Daphniidae</taxon>
        <taxon>Daphnia</taxon>
    </lineage>
</organism>
<proteinExistence type="predicted"/>
<dbReference type="PANTHER" id="PTHR16537">
    <property type="entry name" value="SJOEGREN SYNDROME/SCLERODERMA AUTOANTIGEN 1"/>
    <property type="match status" value="1"/>
</dbReference>
<dbReference type="Proteomes" id="UP000076858">
    <property type="component" value="Unassembled WGS sequence"/>
</dbReference>
<dbReference type="OrthoDB" id="28939at2759"/>
<dbReference type="PANTHER" id="PTHR16537:SF1">
    <property type="entry name" value="PROTEIN ZNRD2"/>
    <property type="match status" value="1"/>
</dbReference>
<dbReference type="STRING" id="35525.A0A0P5VGX9"/>
<evidence type="ECO:0000313" key="1">
    <source>
        <dbReference type="EMBL" id="KZS10643.1"/>
    </source>
</evidence>
<sequence>MAGYSEKDIDTEEEWIPPTEAELKVIQARRDRSDRISKIMGSYLLKGYKMLASECPTCGTIELQDKKSKIYCVACEEIDTEIQKDNPALSEKAASSQRAEYQFMSERSQTERRVDPSVGALQTPVSTNLQQSILMNDVPTKSQYKATGLTSTVNVEEESLRCQEVIHKKITWARYALESEHDPNMVSSYMKVITSGVEAINVLRKFSP</sequence>
<name>A0A0P5VGX9_9CRUS</name>
<comment type="caution">
    <text evidence="1">The sequence shown here is derived from an EMBL/GenBank/DDBJ whole genome shotgun (WGS) entry which is preliminary data.</text>
</comment>
<gene>
    <name evidence="1" type="ORF">APZ42_024814</name>
</gene>
<reference evidence="1 2" key="1">
    <citation type="submission" date="2016-03" db="EMBL/GenBank/DDBJ databases">
        <title>EvidentialGene: Evidence-directed Construction of Genes on Genomes.</title>
        <authorList>
            <person name="Gilbert D.G."/>
            <person name="Choi J.-H."/>
            <person name="Mockaitis K."/>
            <person name="Colbourne J."/>
            <person name="Pfrender M."/>
        </authorList>
    </citation>
    <scope>NUCLEOTIDE SEQUENCE [LARGE SCALE GENOMIC DNA]</scope>
    <source>
        <strain evidence="1 2">Xinb3</strain>
        <tissue evidence="1">Complete organism</tissue>
    </source>
</reference>
<dbReference type="InterPro" id="IPR051888">
    <property type="entry name" value="UPF0148_domain"/>
</dbReference>
<dbReference type="Pfam" id="PF06677">
    <property type="entry name" value="Auto_anti-p27"/>
    <property type="match status" value="1"/>
</dbReference>
<protein>
    <submittedName>
        <fullName evidence="1">Uncharacterized protein</fullName>
    </submittedName>
</protein>
<dbReference type="InterPro" id="IPR009563">
    <property type="entry name" value="SSSCA1"/>
</dbReference>
<dbReference type="EMBL" id="LRGB01001763">
    <property type="protein sequence ID" value="KZS10643.1"/>
    <property type="molecule type" value="Genomic_DNA"/>
</dbReference>
<accession>A0A0P5VGX9</accession>